<evidence type="ECO:0000256" key="2">
    <source>
        <dbReference type="ARBA" id="ARBA00010136"/>
    </source>
</evidence>
<evidence type="ECO:0000256" key="12">
    <source>
        <dbReference type="RuleBase" id="RU364040"/>
    </source>
</evidence>
<feature type="site" description="Transition state stabilizer" evidence="11">
    <location>
        <position position="390"/>
    </location>
</feature>
<feature type="domain" description="Peptidase M1 membrane alanine aminopeptidase" evidence="13">
    <location>
        <begin position="232"/>
        <end position="449"/>
    </location>
</feature>
<feature type="binding site" evidence="10">
    <location>
        <position position="327"/>
    </location>
    <ligand>
        <name>Zn(2+)</name>
        <dbReference type="ChEBI" id="CHEBI:29105"/>
        <note>catalytic</note>
    </ligand>
</feature>
<feature type="domain" description="ERAP1-like C-terminal" evidence="14">
    <location>
        <begin position="523"/>
        <end position="835"/>
    </location>
</feature>
<evidence type="ECO:0000256" key="6">
    <source>
        <dbReference type="ARBA" id="ARBA00022801"/>
    </source>
</evidence>
<dbReference type="GO" id="GO:0043171">
    <property type="term" value="P:peptide catabolic process"/>
    <property type="evidence" value="ECO:0007669"/>
    <property type="project" value="TreeGrafter"/>
</dbReference>
<dbReference type="PANTHER" id="PTHR11533:SF174">
    <property type="entry name" value="PUROMYCIN-SENSITIVE AMINOPEPTIDASE-RELATED"/>
    <property type="match status" value="1"/>
</dbReference>
<dbReference type="SUPFAM" id="SSF55486">
    <property type="entry name" value="Metalloproteases ('zincins'), catalytic domain"/>
    <property type="match status" value="1"/>
</dbReference>
<dbReference type="SUPFAM" id="SSF63737">
    <property type="entry name" value="Leukotriene A4 hydrolase N-terminal domain"/>
    <property type="match status" value="1"/>
</dbReference>
<feature type="domain" description="Aminopeptidase N-like N-terminal" evidence="15">
    <location>
        <begin position="15"/>
        <end position="197"/>
    </location>
</feature>
<gene>
    <name evidence="16" type="ORF">A3G54_00110</name>
</gene>
<name>A0A1F5XZU8_9BACT</name>
<comment type="caution">
    <text evidence="16">The sequence shown here is derived from an EMBL/GenBank/DDBJ whole genome shotgun (WGS) entry which is preliminary data.</text>
</comment>
<evidence type="ECO:0000256" key="11">
    <source>
        <dbReference type="PIRSR" id="PIRSR634016-4"/>
    </source>
</evidence>
<evidence type="ECO:0000256" key="8">
    <source>
        <dbReference type="ARBA" id="ARBA00023049"/>
    </source>
</evidence>
<dbReference type="GO" id="GO:0005737">
    <property type="term" value="C:cytoplasm"/>
    <property type="evidence" value="ECO:0007669"/>
    <property type="project" value="TreeGrafter"/>
</dbReference>
<accession>A0A1F5XZU8</accession>
<feature type="active site" description="Proton acceptor" evidence="9">
    <location>
        <position position="305"/>
    </location>
</feature>
<evidence type="ECO:0000256" key="10">
    <source>
        <dbReference type="PIRSR" id="PIRSR634016-3"/>
    </source>
</evidence>
<dbReference type="CDD" id="cd09601">
    <property type="entry name" value="M1_APN-Q_like"/>
    <property type="match status" value="1"/>
</dbReference>
<dbReference type="GO" id="GO:0008270">
    <property type="term" value="F:zinc ion binding"/>
    <property type="evidence" value="ECO:0007669"/>
    <property type="project" value="UniProtKB-UniRule"/>
</dbReference>
<keyword evidence="6 12" id="KW-0378">Hydrolase</keyword>
<proteinExistence type="inferred from homology"/>
<dbReference type="EC" id="3.4.11.-" evidence="12"/>
<evidence type="ECO:0000256" key="3">
    <source>
        <dbReference type="ARBA" id="ARBA00022438"/>
    </source>
</evidence>
<evidence type="ECO:0000256" key="9">
    <source>
        <dbReference type="PIRSR" id="PIRSR634016-1"/>
    </source>
</evidence>
<dbReference type="FunFam" id="1.25.50.20:FF:000002">
    <property type="entry name" value="Aminopeptidase"/>
    <property type="match status" value="1"/>
</dbReference>
<feature type="binding site" evidence="10">
    <location>
        <position position="308"/>
    </location>
    <ligand>
        <name>Zn(2+)</name>
        <dbReference type="ChEBI" id="CHEBI:29105"/>
        <note>catalytic</note>
    </ligand>
</feature>
<dbReference type="InterPro" id="IPR014782">
    <property type="entry name" value="Peptidase_M1_dom"/>
</dbReference>
<keyword evidence="5 10" id="KW-0479">Metal-binding</keyword>
<dbReference type="Pfam" id="PF17900">
    <property type="entry name" value="Peptidase_M1_N"/>
    <property type="match status" value="1"/>
</dbReference>
<comment type="similarity">
    <text evidence="2 12">Belongs to the peptidase M1 family.</text>
</comment>
<dbReference type="InterPro" id="IPR001930">
    <property type="entry name" value="Peptidase_M1"/>
</dbReference>
<dbReference type="InterPro" id="IPR024571">
    <property type="entry name" value="ERAP1-like_C_dom"/>
</dbReference>
<dbReference type="InterPro" id="IPR045357">
    <property type="entry name" value="Aminopeptidase_N-like_N"/>
</dbReference>
<dbReference type="InterPro" id="IPR027268">
    <property type="entry name" value="Peptidase_M4/M1_CTD_sf"/>
</dbReference>
<dbReference type="Gene3D" id="2.60.40.1910">
    <property type="match status" value="1"/>
</dbReference>
<reference evidence="16 17" key="1">
    <citation type="journal article" date="2016" name="Nat. Commun.">
        <title>Thousands of microbial genomes shed light on interconnected biogeochemical processes in an aquifer system.</title>
        <authorList>
            <person name="Anantharaman K."/>
            <person name="Brown C.T."/>
            <person name="Hug L.A."/>
            <person name="Sharon I."/>
            <person name="Castelle C.J."/>
            <person name="Probst A.J."/>
            <person name="Thomas B.C."/>
            <person name="Singh A."/>
            <person name="Wilkins M.J."/>
            <person name="Karaoz U."/>
            <person name="Brodie E.L."/>
            <person name="Williams K.H."/>
            <person name="Hubbard S.S."/>
            <person name="Banfield J.F."/>
        </authorList>
    </citation>
    <scope>NUCLEOTIDE SEQUENCE [LARGE SCALE GENOMIC DNA]</scope>
</reference>
<evidence type="ECO:0000259" key="13">
    <source>
        <dbReference type="Pfam" id="PF01433"/>
    </source>
</evidence>
<evidence type="ECO:0000256" key="4">
    <source>
        <dbReference type="ARBA" id="ARBA00022670"/>
    </source>
</evidence>
<feature type="binding site" evidence="10">
    <location>
        <position position="304"/>
    </location>
    <ligand>
        <name>Zn(2+)</name>
        <dbReference type="ChEBI" id="CHEBI:29105"/>
        <note>catalytic</note>
    </ligand>
</feature>
<dbReference type="InterPro" id="IPR050344">
    <property type="entry name" value="Peptidase_M1_aminopeptidases"/>
</dbReference>
<evidence type="ECO:0000313" key="16">
    <source>
        <dbReference type="EMBL" id="OGF93379.1"/>
    </source>
</evidence>
<sequence>MRKQKKSHRLPAHFKPNRYKIMLHPDLEKFTFRGEETISFNLTKSESKITLHVHEVKIGRVLLRSQGKGIKPAKIKYDPKSESVVFEFDKKIPRGRGELDIHFKGILNDKMRGFYKSKYELRGRPEYIATTQFEATDARRAFPCVDEPAAKAIFDITLIIPKSHRAISNTHETSVREHESGYKIVEFAPTPKMSTYLLAFIVGKFDYIEAKTKEGIMLRIFTTPGKKHQARFALDVAVKTLSYYTKYFGVSYPMPILDLIALPDFASGAMENWGAVTYRESALLVDPEHSSIHNTQWVALVIAHELAHQWFGNLVTMEWWTHLWLNEGFASWIEYLAVDHIFPEWNIWTQFVRQDLSRALQLDALENTHPIEIPVRNTDEIGEIFDAVSYSKGASVIRMIADYIGEKKFRRGLGHYLKRHQYANASTRDLWGALEEVSGKPIRNIMKYWTERPGYPVLRISEKEKFFEIRQHRFFSSAVSRKNSRDKTRWPVPISFLRQGAKKTEARLLKKGQMEVKRSENRWIKFNAGAVGVFRTDYPIKMLEQLKKPIERKDFPAEDRFSIQNDAFALSESGELPTAAAMELALSYRFENDYATWSDLAENLGKIYMLLEGTKLEEGFRKFGQEMFSILTARLGWERKAKEPHFDSLLRGISISQSGRYGDEKVIKEARKRFSAYVAGKSRIHPDIRQAVYSVVAKNGSKKEYLQVLELYKKTVLHEEKNRLGRTLGLFSAKTLTLRTLNLIISDKVRIQDKPGMLAAVWSSPLGREMAWAFLKRNWRYFLKTYGQGGHLFPRIISPAESFNSKKYATDIRKFFKSHPVSSAARTVEQVIEQIISNADWIGREYGKIENWLREKKYL</sequence>
<dbReference type="Pfam" id="PF11838">
    <property type="entry name" value="ERAP1_C"/>
    <property type="match status" value="1"/>
</dbReference>
<evidence type="ECO:0000259" key="14">
    <source>
        <dbReference type="Pfam" id="PF11838"/>
    </source>
</evidence>
<dbReference type="GO" id="GO:0016020">
    <property type="term" value="C:membrane"/>
    <property type="evidence" value="ECO:0007669"/>
    <property type="project" value="TreeGrafter"/>
</dbReference>
<keyword evidence="4 12" id="KW-0645">Protease</keyword>
<dbReference type="GO" id="GO:0016285">
    <property type="term" value="F:alanyl aminopeptidase activity"/>
    <property type="evidence" value="ECO:0007669"/>
    <property type="project" value="UniProtKB-EC"/>
</dbReference>
<evidence type="ECO:0000256" key="7">
    <source>
        <dbReference type="ARBA" id="ARBA00022833"/>
    </source>
</evidence>
<dbReference type="FunFam" id="2.60.40.1730:FF:000002">
    <property type="entry name" value="Aminopeptidase"/>
    <property type="match status" value="1"/>
</dbReference>
<evidence type="ECO:0000256" key="1">
    <source>
        <dbReference type="ARBA" id="ARBA00000098"/>
    </source>
</evidence>
<protein>
    <recommendedName>
        <fullName evidence="12">Aminopeptidase</fullName>
        <ecNumber evidence="12">3.4.11.-</ecNumber>
    </recommendedName>
</protein>
<evidence type="ECO:0000313" key="17">
    <source>
        <dbReference type="Proteomes" id="UP000178894"/>
    </source>
</evidence>
<dbReference type="Gene3D" id="1.25.50.20">
    <property type="match status" value="1"/>
</dbReference>
<dbReference type="GO" id="GO:0042277">
    <property type="term" value="F:peptide binding"/>
    <property type="evidence" value="ECO:0007669"/>
    <property type="project" value="TreeGrafter"/>
</dbReference>
<comment type="catalytic activity">
    <reaction evidence="1">
        <text>Release of an N-terminal amino acid, Xaa-|-Yaa- from a peptide, amide or arylamide. Xaa is preferably Ala, but may be most amino acids including Pro (slow action). When a terminal hydrophobic residue is followed by a prolyl residue, the two may be released as an intact Xaa-Pro dipeptide.</text>
        <dbReference type="EC" id="3.4.11.2"/>
    </reaction>
</comment>
<dbReference type="InterPro" id="IPR034016">
    <property type="entry name" value="M1_APN-typ"/>
</dbReference>
<dbReference type="PRINTS" id="PR00756">
    <property type="entry name" value="ALADIPTASE"/>
</dbReference>
<keyword evidence="3 12" id="KW-0031">Aminopeptidase</keyword>
<evidence type="ECO:0000256" key="5">
    <source>
        <dbReference type="ARBA" id="ARBA00022723"/>
    </source>
</evidence>
<dbReference type="FunFam" id="1.10.390.10:FF:000001">
    <property type="entry name" value="Aminopeptidase"/>
    <property type="match status" value="1"/>
</dbReference>
<keyword evidence="7 10" id="KW-0862">Zinc</keyword>
<dbReference type="STRING" id="1798364.A3G54_00110"/>
<dbReference type="Pfam" id="PF01433">
    <property type="entry name" value="Peptidase_M1"/>
    <property type="match status" value="1"/>
</dbReference>
<dbReference type="GO" id="GO:0070006">
    <property type="term" value="F:metalloaminopeptidase activity"/>
    <property type="evidence" value="ECO:0007669"/>
    <property type="project" value="TreeGrafter"/>
</dbReference>
<dbReference type="GO" id="GO:0005615">
    <property type="term" value="C:extracellular space"/>
    <property type="evidence" value="ECO:0007669"/>
    <property type="project" value="TreeGrafter"/>
</dbReference>
<dbReference type="AlphaFoldDB" id="A0A1F5XZU8"/>
<dbReference type="GO" id="GO:0006508">
    <property type="term" value="P:proteolysis"/>
    <property type="evidence" value="ECO:0007669"/>
    <property type="project" value="UniProtKB-KW"/>
</dbReference>
<dbReference type="Gene3D" id="2.60.40.1730">
    <property type="entry name" value="tricorn interacting facor f3 domain"/>
    <property type="match status" value="1"/>
</dbReference>
<comment type="cofactor">
    <cofactor evidence="10 12">
        <name>Zn(2+)</name>
        <dbReference type="ChEBI" id="CHEBI:29105"/>
    </cofactor>
    <text evidence="10 12">Binds 1 zinc ion per subunit.</text>
</comment>
<dbReference type="EMBL" id="MFIQ01000020">
    <property type="protein sequence ID" value="OGF93379.1"/>
    <property type="molecule type" value="Genomic_DNA"/>
</dbReference>
<dbReference type="Gene3D" id="1.10.390.10">
    <property type="entry name" value="Neutral Protease Domain 2"/>
    <property type="match status" value="1"/>
</dbReference>
<keyword evidence="8 12" id="KW-0482">Metalloprotease</keyword>
<organism evidence="16 17">
    <name type="scientific">Candidatus Giovannonibacteria bacterium RIFCSPLOWO2_12_FULL_44_15</name>
    <dbReference type="NCBI Taxonomy" id="1798364"/>
    <lineage>
        <taxon>Bacteria</taxon>
        <taxon>Candidatus Giovannoniibacteriota</taxon>
    </lineage>
</organism>
<dbReference type="InterPro" id="IPR042097">
    <property type="entry name" value="Aminopeptidase_N-like_N_sf"/>
</dbReference>
<dbReference type="Proteomes" id="UP000178894">
    <property type="component" value="Unassembled WGS sequence"/>
</dbReference>
<evidence type="ECO:0000259" key="15">
    <source>
        <dbReference type="Pfam" id="PF17900"/>
    </source>
</evidence>
<dbReference type="PANTHER" id="PTHR11533">
    <property type="entry name" value="PROTEASE M1 ZINC METALLOPROTEASE"/>
    <property type="match status" value="1"/>
</dbReference>